<dbReference type="AlphaFoldDB" id="A0A1A7P2R8"/>
<dbReference type="PANTHER" id="PTHR24198">
    <property type="entry name" value="ANKYRIN REPEAT AND PROTEIN KINASE DOMAIN-CONTAINING PROTEIN"/>
    <property type="match status" value="1"/>
</dbReference>
<evidence type="ECO:0000313" key="5">
    <source>
        <dbReference type="Proteomes" id="UP000092649"/>
    </source>
</evidence>
<keyword evidence="2 3" id="KW-0040">ANK repeat</keyword>
<dbReference type="PROSITE" id="PS50297">
    <property type="entry name" value="ANK_REP_REGION"/>
    <property type="match status" value="1"/>
</dbReference>
<dbReference type="Pfam" id="PF12796">
    <property type="entry name" value="Ank_2"/>
    <property type="match status" value="2"/>
</dbReference>
<dbReference type="OrthoDB" id="9812708at2"/>
<evidence type="ECO:0000256" key="3">
    <source>
        <dbReference type="PROSITE-ProRule" id="PRU00023"/>
    </source>
</evidence>
<sequence>MKEKNMSELLFKAAAEGNCSLIRELLAQQGVNVNATDKGKRTPILVAAQNKQYDAIRLLAEYGADINAQDNKCFNPFIHGCIHNDLSLVKLMVELGCDLTRLTRFGGNGLTPAAEKGHEDIVRFLLENTDINVNLTNNVGWTALIEAIILNDGSEKMQRIVRLLLENDADPKMTDEWGVSPLELALRKGYQEIAAIIEEYL</sequence>
<dbReference type="SMART" id="SM00248">
    <property type="entry name" value="ANK"/>
    <property type="match status" value="5"/>
</dbReference>
<dbReference type="InterPro" id="IPR002110">
    <property type="entry name" value="Ankyrin_rpt"/>
</dbReference>
<feature type="repeat" description="ANK" evidence="3">
    <location>
        <begin position="39"/>
        <end position="71"/>
    </location>
</feature>
<keyword evidence="5" id="KW-1185">Reference proteome</keyword>
<dbReference type="SUPFAM" id="SSF48403">
    <property type="entry name" value="Ankyrin repeat"/>
    <property type="match status" value="1"/>
</dbReference>
<evidence type="ECO:0000256" key="1">
    <source>
        <dbReference type="ARBA" id="ARBA00022737"/>
    </source>
</evidence>
<gene>
    <name evidence="4" type="ORF">QS62_01430</name>
</gene>
<dbReference type="EMBL" id="JTJL01000004">
    <property type="protein sequence ID" value="OBW96125.1"/>
    <property type="molecule type" value="Genomic_DNA"/>
</dbReference>
<keyword evidence="1" id="KW-0677">Repeat</keyword>
<name>A0A1A7P2R8_9PAST</name>
<reference evidence="4 5" key="1">
    <citation type="submission" date="2014-11" db="EMBL/GenBank/DDBJ databases">
        <title>Pan-genome of Gallibacterium spp.</title>
        <authorList>
            <person name="Kudirkiene E."/>
            <person name="Bojesen A.M."/>
        </authorList>
    </citation>
    <scope>NUCLEOTIDE SEQUENCE [LARGE SCALE GENOMIC DNA]</scope>
    <source>
        <strain evidence="4 5">F150</strain>
    </source>
</reference>
<evidence type="ECO:0000256" key="2">
    <source>
        <dbReference type="ARBA" id="ARBA00023043"/>
    </source>
</evidence>
<proteinExistence type="predicted"/>
<dbReference type="InterPro" id="IPR036770">
    <property type="entry name" value="Ankyrin_rpt-contain_sf"/>
</dbReference>
<accession>A0A1A7P2R8</accession>
<dbReference type="Gene3D" id="1.25.40.20">
    <property type="entry name" value="Ankyrin repeat-containing domain"/>
    <property type="match status" value="1"/>
</dbReference>
<protein>
    <submittedName>
        <fullName evidence="4">Ankyrin</fullName>
    </submittedName>
</protein>
<evidence type="ECO:0000313" key="4">
    <source>
        <dbReference type="EMBL" id="OBW96125.1"/>
    </source>
</evidence>
<dbReference type="PROSITE" id="PS50088">
    <property type="entry name" value="ANK_REPEAT"/>
    <property type="match status" value="1"/>
</dbReference>
<organism evidence="4 5">
    <name type="scientific">Gallibacterium salpingitidis</name>
    <dbReference type="NCBI Taxonomy" id="505341"/>
    <lineage>
        <taxon>Bacteria</taxon>
        <taxon>Pseudomonadati</taxon>
        <taxon>Pseudomonadota</taxon>
        <taxon>Gammaproteobacteria</taxon>
        <taxon>Pasteurellales</taxon>
        <taxon>Pasteurellaceae</taxon>
        <taxon>Gallibacterium</taxon>
    </lineage>
</organism>
<dbReference type="Proteomes" id="UP000092649">
    <property type="component" value="Unassembled WGS sequence"/>
</dbReference>
<dbReference type="PANTHER" id="PTHR24198:SF165">
    <property type="entry name" value="ANKYRIN REPEAT-CONTAINING PROTEIN-RELATED"/>
    <property type="match status" value="1"/>
</dbReference>
<comment type="caution">
    <text evidence="4">The sequence shown here is derived from an EMBL/GenBank/DDBJ whole genome shotgun (WGS) entry which is preliminary data.</text>
</comment>